<proteinExistence type="predicted"/>
<accession>A0A017SZ78</accession>
<feature type="compositionally biased region" description="Pro residues" evidence="6">
    <location>
        <begin position="1017"/>
        <end position="1027"/>
    </location>
</feature>
<gene>
    <name evidence="8" type="ORF">CAP_7212</name>
</gene>
<dbReference type="SUPFAM" id="SSF48371">
    <property type="entry name" value="ARM repeat"/>
    <property type="match status" value="1"/>
</dbReference>
<evidence type="ECO:0000313" key="9">
    <source>
        <dbReference type="Proteomes" id="UP000019678"/>
    </source>
</evidence>
<feature type="region of interest" description="Disordered" evidence="6">
    <location>
        <begin position="968"/>
        <end position="1044"/>
    </location>
</feature>
<evidence type="ECO:0000256" key="2">
    <source>
        <dbReference type="ARBA" id="ARBA00022741"/>
    </source>
</evidence>
<dbReference type="EMBL" id="ASRX01000062">
    <property type="protein sequence ID" value="EYF02283.1"/>
    <property type="molecule type" value="Genomic_DNA"/>
</dbReference>
<dbReference type="Gene3D" id="1.25.10.10">
    <property type="entry name" value="Leucine-rich Repeat Variant"/>
    <property type="match status" value="1"/>
</dbReference>
<protein>
    <submittedName>
        <fullName evidence="8">Serine/threonine protein kinase</fullName>
    </submittedName>
</protein>
<keyword evidence="3 8" id="KW-0418">Kinase</keyword>
<feature type="compositionally biased region" description="Low complexity" evidence="6">
    <location>
        <begin position="1001"/>
        <end position="1016"/>
    </location>
</feature>
<dbReference type="Gene3D" id="3.30.200.20">
    <property type="entry name" value="Phosphorylase Kinase, domain 1"/>
    <property type="match status" value="1"/>
</dbReference>
<dbReference type="PROSITE" id="PS50011">
    <property type="entry name" value="PROTEIN_KINASE_DOM"/>
    <property type="match status" value="1"/>
</dbReference>
<evidence type="ECO:0000256" key="3">
    <source>
        <dbReference type="ARBA" id="ARBA00022777"/>
    </source>
</evidence>
<feature type="compositionally biased region" description="Low complexity" evidence="6">
    <location>
        <begin position="977"/>
        <end position="992"/>
    </location>
</feature>
<feature type="compositionally biased region" description="Basic and acidic residues" evidence="6">
    <location>
        <begin position="804"/>
        <end position="840"/>
    </location>
</feature>
<dbReference type="AlphaFoldDB" id="A0A017SZ78"/>
<evidence type="ECO:0000259" key="7">
    <source>
        <dbReference type="PROSITE" id="PS50011"/>
    </source>
</evidence>
<name>A0A017SZ78_9BACT</name>
<dbReference type="Pfam" id="PF00069">
    <property type="entry name" value="Pkinase"/>
    <property type="match status" value="1"/>
</dbReference>
<dbReference type="PROSITE" id="PS00107">
    <property type="entry name" value="PROTEIN_KINASE_ATP"/>
    <property type="match status" value="1"/>
</dbReference>
<feature type="domain" description="Protein kinase" evidence="7">
    <location>
        <begin position="41"/>
        <end position="304"/>
    </location>
</feature>
<dbReference type="PANTHER" id="PTHR43289:SF34">
    <property type="entry name" value="SERINE_THREONINE-PROTEIN KINASE YBDM-RELATED"/>
    <property type="match status" value="1"/>
</dbReference>
<dbReference type="GO" id="GO:0004674">
    <property type="term" value="F:protein serine/threonine kinase activity"/>
    <property type="evidence" value="ECO:0007669"/>
    <property type="project" value="UniProtKB-KW"/>
</dbReference>
<evidence type="ECO:0000256" key="1">
    <source>
        <dbReference type="ARBA" id="ARBA00022679"/>
    </source>
</evidence>
<dbReference type="Proteomes" id="UP000019678">
    <property type="component" value="Unassembled WGS sequence"/>
</dbReference>
<keyword evidence="4 5" id="KW-0067">ATP-binding</keyword>
<evidence type="ECO:0000313" key="8">
    <source>
        <dbReference type="EMBL" id="EYF02283.1"/>
    </source>
</evidence>
<keyword evidence="2 5" id="KW-0547">Nucleotide-binding</keyword>
<dbReference type="SMART" id="SM00220">
    <property type="entry name" value="S_TKc"/>
    <property type="match status" value="1"/>
</dbReference>
<dbReference type="SUPFAM" id="SSF56112">
    <property type="entry name" value="Protein kinase-like (PK-like)"/>
    <property type="match status" value="1"/>
</dbReference>
<dbReference type="InterPro" id="IPR008271">
    <property type="entry name" value="Ser/Thr_kinase_AS"/>
</dbReference>
<evidence type="ECO:0000256" key="5">
    <source>
        <dbReference type="PROSITE-ProRule" id="PRU10141"/>
    </source>
</evidence>
<dbReference type="Gene3D" id="1.10.510.10">
    <property type="entry name" value="Transferase(Phosphotransferase) domain 1"/>
    <property type="match status" value="1"/>
</dbReference>
<dbReference type="STRING" id="1192034.CAP_7212"/>
<dbReference type="GO" id="GO:0005524">
    <property type="term" value="F:ATP binding"/>
    <property type="evidence" value="ECO:0007669"/>
    <property type="project" value="UniProtKB-UniRule"/>
</dbReference>
<dbReference type="PANTHER" id="PTHR43289">
    <property type="entry name" value="MITOGEN-ACTIVATED PROTEIN KINASE KINASE KINASE 20-RELATED"/>
    <property type="match status" value="1"/>
</dbReference>
<organism evidence="8 9">
    <name type="scientific">Chondromyces apiculatus DSM 436</name>
    <dbReference type="NCBI Taxonomy" id="1192034"/>
    <lineage>
        <taxon>Bacteria</taxon>
        <taxon>Pseudomonadati</taxon>
        <taxon>Myxococcota</taxon>
        <taxon>Polyangia</taxon>
        <taxon>Polyangiales</taxon>
        <taxon>Polyangiaceae</taxon>
        <taxon>Chondromyces</taxon>
    </lineage>
</organism>
<keyword evidence="8" id="KW-0723">Serine/threonine-protein kinase</keyword>
<reference evidence="8 9" key="1">
    <citation type="submission" date="2013-05" db="EMBL/GenBank/DDBJ databases">
        <title>Genome assembly of Chondromyces apiculatus DSM 436.</title>
        <authorList>
            <person name="Sharma G."/>
            <person name="Khatri I."/>
            <person name="Kaur C."/>
            <person name="Mayilraj S."/>
            <person name="Subramanian S."/>
        </authorList>
    </citation>
    <scope>NUCLEOTIDE SEQUENCE [LARGE SCALE GENOMIC DNA]</scope>
    <source>
        <strain evidence="8 9">DSM 436</strain>
    </source>
</reference>
<feature type="binding site" evidence="5">
    <location>
        <position position="69"/>
    </location>
    <ligand>
        <name>ATP</name>
        <dbReference type="ChEBI" id="CHEBI:30616"/>
    </ligand>
</feature>
<dbReference type="CDD" id="cd14014">
    <property type="entry name" value="STKc_PknB_like"/>
    <property type="match status" value="1"/>
</dbReference>
<dbReference type="RefSeq" id="WP_052376394.1">
    <property type="nucleotide sequence ID" value="NZ_ASRX01000062.1"/>
</dbReference>
<feature type="region of interest" description="Disordered" evidence="6">
    <location>
        <begin position="1"/>
        <end position="20"/>
    </location>
</feature>
<dbReference type="InterPro" id="IPR000719">
    <property type="entry name" value="Prot_kinase_dom"/>
</dbReference>
<dbReference type="eggNOG" id="COG0515">
    <property type="taxonomic scope" value="Bacteria"/>
</dbReference>
<dbReference type="InterPro" id="IPR016024">
    <property type="entry name" value="ARM-type_fold"/>
</dbReference>
<sequence length="1044" mass="112889">MTSRCAPNSGFMAHPTIQPPPEPTLIDAAASRVGTPLNASWILNEVLGIGGMAAVFSGTHVSGRRAALKVLHAALGQDPTTRARFLQEGKLSNQIEHAGRVRVLDEGVSARGEPFLVMELLVGTTLRRLLRRPGDTLPLEQALAVFDAVLDLLECCHALGIVHRDIKPANVFITADGEVKVLDFGLAQQGEADRRLTRVGLTYGTPAFMAPEQAMGLGTVDGRADLWSVGASLYVTLSGQPLRKGRTEAEAYLLAATQPAPSLAPAAPRLPVEVVAFVDRALAFDRSRRFQTATAMRAELRGLLAANAAGRLTPGTPVRGPGVIVRTNDVFSDAEGGPLREGQPSREETMQRVASAWKQLAAVLGSARQYGFSHPYVARGLAAVLEEITRMLAEDPTGMRWDVAPGAFLVGGQPVWQPDRAPFDRIPFQLFADGIRHIQLKPGLTDLELRDFAAILLRDRAFGSDEDSITALWDRRFEHIAYLAVDSFMEGDPQAVDEASLDLCLNLARIDRLWNEDSLEGRVMQRNMEASLRDGPATASPGMPGRALAFGAVDRMTLGTLGAQISPPFEQWRDRFLDAFVDAYLEAARRGDAPSLLAALSEWTQDQIALHNLALAFEVHAALRRAFSVRAEGRHDGLPGSLPGVHRALTASMFPPTALRAVFEELTTYGPDEPAAGDDAAYGRQAAGLPPPPPPVAAGVAEGLGLALEALPDGSLFLAACDAYGRVQSDRVREVLLGFLHRWLPGREAELAEILPRAPEAHALTILRLLSSLRTPEATAALEAALGNPHLEVRVSALALLPDPARDTRDTRDTRDSRIDPRDLRDPRDPRDSRDLRDTEAAANPARTTGSGDRIREELQRLLDEPQTAARLEALRTIARLSLLAAGPTLVRHIQATSFHDRSVEERREWLETVVRLNPARAERLAIELLEKRHLLPSEALEQTREIAAQVLATFASSEEALTAVKEATKPRWGSNPAVRDAAARAVPSIAARHSRRRSAELASEGSSPLSRRASTMPPPPSAPPPGSGRNNSSLRPPPSGRKP</sequence>
<feature type="region of interest" description="Disordered" evidence="6">
    <location>
        <begin position="804"/>
        <end position="855"/>
    </location>
</feature>
<dbReference type="InterPro" id="IPR011989">
    <property type="entry name" value="ARM-like"/>
</dbReference>
<comment type="caution">
    <text evidence="8">The sequence shown here is derived from an EMBL/GenBank/DDBJ whole genome shotgun (WGS) entry which is preliminary data.</text>
</comment>
<dbReference type="InterPro" id="IPR011009">
    <property type="entry name" value="Kinase-like_dom_sf"/>
</dbReference>
<evidence type="ECO:0000256" key="4">
    <source>
        <dbReference type="ARBA" id="ARBA00022840"/>
    </source>
</evidence>
<keyword evidence="1" id="KW-0808">Transferase</keyword>
<dbReference type="PROSITE" id="PS00108">
    <property type="entry name" value="PROTEIN_KINASE_ST"/>
    <property type="match status" value="1"/>
</dbReference>
<dbReference type="OrthoDB" id="5495090at2"/>
<keyword evidence="9" id="KW-1185">Reference proteome</keyword>
<evidence type="ECO:0000256" key="6">
    <source>
        <dbReference type="SAM" id="MobiDB-lite"/>
    </source>
</evidence>
<dbReference type="InterPro" id="IPR017441">
    <property type="entry name" value="Protein_kinase_ATP_BS"/>
</dbReference>